<dbReference type="PANTHER" id="PTHR11010">
    <property type="entry name" value="PROTEASE S28 PRO-X CARBOXYPEPTIDASE-RELATED"/>
    <property type="match status" value="1"/>
</dbReference>
<organism evidence="6 7">
    <name type="scientific">Streptomyces abyssalis</name>
    <dbReference type="NCBI Taxonomy" id="933944"/>
    <lineage>
        <taxon>Bacteria</taxon>
        <taxon>Bacillati</taxon>
        <taxon>Actinomycetota</taxon>
        <taxon>Actinomycetes</taxon>
        <taxon>Kitasatosporales</taxon>
        <taxon>Streptomycetaceae</taxon>
        <taxon>Streptomyces</taxon>
    </lineage>
</organism>
<evidence type="ECO:0000256" key="4">
    <source>
        <dbReference type="SAM" id="MobiDB-lite"/>
    </source>
</evidence>
<keyword evidence="1" id="KW-0645">Protease</keyword>
<feature type="chain" id="PRO_5039121877" evidence="5">
    <location>
        <begin position="26"/>
        <end position="469"/>
    </location>
</feature>
<proteinExistence type="predicted"/>
<dbReference type="InterPro" id="IPR008761">
    <property type="entry name" value="Peptidase_S37"/>
</dbReference>
<evidence type="ECO:0000256" key="5">
    <source>
        <dbReference type="SAM" id="SignalP"/>
    </source>
</evidence>
<feature type="compositionally biased region" description="Basic and acidic residues" evidence="4">
    <location>
        <begin position="451"/>
        <end position="469"/>
    </location>
</feature>
<accession>A0A1E7JJJ1</accession>
<dbReference type="SUPFAM" id="SSF53474">
    <property type="entry name" value="alpha/beta-Hydrolases"/>
    <property type="match status" value="1"/>
</dbReference>
<reference evidence="6 7" key="1">
    <citation type="journal article" date="2016" name="Front. Microbiol.">
        <title>Comparative Genomics Analysis of Streptomyces Species Reveals Their Adaptation to the Marine Environment and Their Diversity at the Genomic Level.</title>
        <authorList>
            <person name="Tian X."/>
            <person name="Zhang Z."/>
            <person name="Yang T."/>
            <person name="Chen M."/>
            <person name="Li J."/>
            <person name="Chen F."/>
            <person name="Yang J."/>
            <person name="Li W."/>
            <person name="Zhang B."/>
            <person name="Zhang Z."/>
            <person name="Wu J."/>
            <person name="Zhang C."/>
            <person name="Long L."/>
            <person name="Xiao J."/>
        </authorList>
    </citation>
    <scope>NUCLEOTIDE SEQUENCE [LARGE SCALE GENOMIC DNA]</scope>
    <source>
        <strain evidence="6 7">SCSIO 10390</strain>
    </source>
</reference>
<name>A0A1E7JJJ1_9ACTN</name>
<protein>
    <submittedName>
        <fullName evidence="6">Aminopeptidase</fullName>
    </submittedName>
</protein>
<dbReference type="Gene3D" id="3.40.50.1820">
    <property type="entry name" value="alpha/beta hydrolase"/>
    <property type="match status" value="1"/>
</dbReference>
<dbReference type="EMBL" id="LJGT01000040">
    <property type="protein sequence ID" value="OEU87811.1"/>
    <property type="molecule type" value="Genomic_DNA"/>
</dbReference>
<keyword evidence="2 5" id="KW-0732">Signal</keyword>
<keyword evidence="6" id="KW-0031">Aminopeptidase</keyword>
<dbReference type="RefSeq" id="WP_070013660.1">
    <property type="nucleotide sequence ID" value="NZ_LJGS01000044.1"/>
</dbReference>
<evidence type="ECO:0000256" key="3">
    <source>
        <dbReference type="ARBA" id="ARBA00022801"/>
    </source>
</evidence>
<evidence type="ECO:0000256" key="1">
    <source>
        <dbReference type="ARBA" id="ARBA00022670"/>
    </source>
</evidence>
<comment type="caution">
    <text evidence="6">The sequence shown here is derived from an EMBL/GenBank/DDBJ whole genome shotgun (WGS) entry which is preliminary data.</text>
</comment>
<dbReference type="Proteomes" id="UP000176087">
    <property type="component" value="Unassembled WGS sequence"/>
</dbReference>
<dbReference type="OrthoDB" id="3979391at2"/>
<dbReference type="Pfam" id="PF05576">
    <property type="entry name" value="Peptidase_S37"/>
    <property type="match status" value="1"/>
</dbReference>
<dbReference type="PANTHER" id="PTHR11010:SF38">
    <property type="entry name" value="LYSOSOMAL PRO-X CARBOXYPEPTIDASE"/>
    <property type="match status" value="1"/>
</dbReference>
<dbReference type="AlphaFoldDB" id="A0A1E7JJJ1"/>
<dbReference type="GO" id="GO:0004177">
    <property type="term" value="F:aminopeptidase activity"/>
    <property type="evidence" value="ECO:0007669"/>
    <property type="project" value="UniProtKB-KW"/>
</dbReference>
<keyword evidence="7" id="KW-1185">Reference proteome</keyword>
<keyword evidence="3" id="KW-0378">Hydrolase</keyword>
<sequence>MRRTLRWTLSLAVLIGTASAGGASAGTATAAGTDIKDRILAIKGMSFIEEKKVDGYRFFLLNYEQPVDHRNPEKGTFKQRISLLHKAEDRPNIFFTSGYDLNPEPRRSEPTQMTDGNQVSMEYRFFTPSRPDPADWSKLDIWQAASDQHRIFKALNKIYGERWISTGGSKGGMTATYYRRFYPKDMDGTVAYVAPNDVNNDEDSAYYDFFEKVGSDKCRDRLNATQHEIFERRGEMVKRLKKLAKEEGWTFKLAGSADKAFELVAQDLVWGFWQYQLEEEACDKVPSEKAKTQELWDWANETGGWEAGADQGMLPYTPYYFQAGTQMGSPDYESPLLDDVRKYPGLNKPRTYVPRDIPMKFDSKAMKDIDKWVRGHASQMLFVNGQNDPWSAEPFSVGKGTKDAHVFTAPGANHGANIAGLSAKDKKAATAALLKWADAEPAKGAQPKRLTKYDGDLDRPVEQERMLRP</sequence>
<dbReference type="GO" id="GO:0006508">
    <property type="term" value="P:proteolysis"/>
    <property type="evidence" value="ECO:0007669"/>
    <property type="project" value="UniProtKB-KW"/>
</dbReference>
<dbReference type="PATRIC" id="fig|933944.5.peg.1246"/>
<evidence type="ECO:0000313" key="6">
    <source>
        <dbReference type="EMBL" id="OEU87811.1"/>
    </source>
</evidence>
<dbReference type="ESTHER" id="9actn-a0a1e7jjj1">
    <property type="family name" value="Peptidase_S37"/>
</dbReference>
<feature type="signal peptide" evidence="5">
    <location>
        <begin position="1"/>
        <end position="25"/>
    </location>
</feature>
<evidence type="ECO:0000313" key="7">
    <source>
        <dbReference type="Proteomes" id="UP000176087"/>
    </source>
</evidence>
<dbReference type="InterPro" id="IPR029058">
    <property type="entry name" value="AB_hydrolase_fold"/>
</dbReference>
<dbReference type="GO" id="GO:0008239">
    <property type="term" value="F:dipeptidyl-peptidase activity"/>
    <property type="evidence" value="ECO:0007669"/>
    <property type="project" value="TreeGrafter"/>
</dbReference>
<dbReference type="STRING" id="933944.AN215_16030"/>
<gene>
    <name evidence="6" type="ORF">AN215_16030</name>
</gene>
<feature type="region of interest" description="Disordered" evidence="4">
    <location>
        <begin position="440"/>
        <end position="469"/>
    </location>
</feature>
<evidence type="ECO:0000256" key="2">
    <source>
        <dbReference type="ARBA" id="ARBA00022729"/>
    </source>
</evidence>